<name>A0A2J6WVG8_9CHLR</name>
<evidence type="ECO:0000313" key="1">
    <source>
        <dbReference type="EMBL" id="PMP74903.1"/>
    </source>
</evidence>
<dbReference type="AlphaFoldDB" id="A0A2J6WVG8"/>
<protein>
    <submittedName>
        <fullName evidence="1">Uncharacterized protein</fullName>
    </submittedName>
</protein>
<dbReference type="Proteomes" id="UP000243376">
    <property type="component" value="Unassembled WGS sequence"/>
</dbReference>
<dbReference type="EMBL" id="PNIQ01000969">
    <property type="protein sequence ID" value="PMP74903.1"/>
    <property type="molecule type" value="Genomic_DNA"/>
</dbReference>
<sequence length="278" mass="30846">MTMLLILDFSGTLSVAAVQFGTPEYLGRALQESGLAALGVDETVYWREIVKPTWEEGSTSTAGLANLIARRVCAIGGASELAYQAAQRFTQMYMAASAIDPAWQPLFDTVRSIPTVIPLIATDHYAEATLQITTQLTTLGWQAASLRVQRGHCRAIAQYKATRPYAIVPGTLFNHRRTALIANSADLGVIKATPRFWQWVRIALGVQPLRIVLVDDFGASENLDDFYANPERVTHRRQQTVAALQRVFAASIQTVQFVLDHPLDRTVTEVTELIRRYQ</sequence>
<evidence type="ECO:0000313" key="2">
    <source>
        <dbReference type="Proteomes" id="UP000243376"/>
    </source>
</evidence>
<gene>
    <name evidence="1" type="ORF">C0184_14490</name>
</gene>
<reference evidence="1 2" key="1">
    <citation type="submission" date="2018-01" db="EMBL/GenBank/DDBJ databases">
        <title>Metagenomic assembled genomes from two thermal pools in the Uzon Caldera, Kamchatka, Russia.</title>
        <authorList>
            <person name="Wilkins L."/>
            <person name="Ettinger C."/>
        </authorList>
    </citation>
    <scope>NUCLEOTIDE SEQUENCE [LARGE SCALE GENOMIC DNA]</scope>
    <source>
        <strain evidence="1">ZAV-02</strain>
    </source>
</reference>
<organism evidence="1 2">
    <name type="scientific">Chloroflexus aggregans</name>
    <dbReference type="NCBI Taxonomy" id="152260"/>
    <lineage>
        <taxon>Bacteria</taxon>
        <taxon>Bacillati</taxon>
        <taxon>Chloroflexota</taxon>
        <taxon>Chloroflexia</taxon>
        <taxon>Chloroflexales</taxon>
        <taxon>Chloroflexineae</taxon>
        <taxon>Chloroflexaceae</taxon>
        <taxon>Chloroflexus</taxon>
    </lineage>
</organism>
<accession>A0A2J6WVG8</accession>
<comment type="caution">
    <text evidence="1">The sequence shown here is derived from an EMBL/GenBank/DDBJ whole genome shotgun (WGS) entry which is preliminary data.</text>
</comment>
<proteinExistence type="predicted"/>